<evidence type="ECO:0000259" key="1">
    <source>
        <dbReference type="Pfam" id="PF13456"/>
    </source>
</evidence>
<dbReference type="Proteomes" id="UP000826656">
    <property type="component" value="Unassembled WGS sequence"/>
</dbReference>
<dbReference type="PANTHER" id="PTHR47723:SF7">
    <property type="entry name" value="RNASE H FAMILY PROTEIN"/>
    <property type="match status" value="1"/>
</dbReference>
<sequence length="89" mass="9981">MEDHWNGFTVRTIAMSYRPRIISRAVKWNSCDYHIILNTDGSYKKSIGKAGAGGIVRKRNGDTIMAFANPLQFSTNNFSEARTVLDGIQ</sequence>
<keyword evidence="3" id="KW-1185">Reference proteome</keyword>
<organism evidence="2 3">
    <name type="scientific">Solanum tuberosum</name>
    <name type="common">Potato</name>
    <dbReference type="NCBI Taxonomy" id="4113"/>
    <lineage>
        <taxon>Eukaryota</taxon>
        <taxon>Viridiplantae</taxon>
        <taxon>Streptophyta</taxon>
        <taxon>Embryophyta</taxon>
        <taxon>Tracheophyta</taxon>
        <taxon>Spermatophyta</taxon>
        <taxon>Magnoliopsida</taxon>
        <taxon>eudicotyledons</taxon>
        <taxon>Gunneridae</taxon>
        <taxon>Pentapetalae</taxon>
        <taxon>asterids</taxon>
        <taxon>lamiids</taxon>
        <taxon>Solanales</taxon>
        <taxon>Solanaceae</taxon>
        <taxon>Solanoideae</taxon>
        <taxon>Solaneae</taxon>
        <taxon>Solanum</taxon>
    </lineage>
</organism>
<reference evidence="2 3" key="1">
    <citation type="journal article" date="2021" name="bioRxiv">
        <title>Chromosome-scale and haplotype-resolved genome assembly of a tetraploid potato cultivar.</title>
        <authorList>
            <person name="Sun H."/>
            <person name="Jiao W.-B."/>
            <person name="Krause K."/>
            <person name="Campoy J.A."/>
            <person name="Goel M."/>
            <person name="Folz-Donahue K."/>
            <person name="Kukat C."/>
            <person name="Huettel B."/>
            <person name="Schneeberger K."/>
        </authorList>
    </citation>
    <scope>NUCLEOTIDE SEQUENCE [LARGE SCALE GENOMIC DNA]</scope>
    <source>
        <strain evidence="2">SolTubOtavaFocal</strain>
        <tissue evidence="2">Leaves</tissue>
    </source>
</reference>
<proteinExistence type="predicted"/>
<dbReference type="InterPro" id="IPR053151">
    <property type="entry name" value="RNase_H-like"/>
</dbReference>
<dbReference type="PANTHER" id="PTHR47723">
    <property type="entry name" value="OS05G0353850 PROTEIN"/>
    <property type="match status" value="1"/>
</dbReference>
<name>A0ABQ7U5X5_SOLTU</name>
<dbReference type="InterPro" id="IPR012337">
    <property type="entry name" value="RNaseH-like_sf"/>
</dbReference>
<gene>
    <name evidence="2" type="ORF">KY290_035017</name>
</gene>
<evidence type="ECO:0000313" key="2">
    <source>
        <dbReference type="EMBL" id="KAH0741974.1"/>
    </source>
</evidence>
<protein>
    <recommendedName>
        <fullName evidence="1">RNase H type-1 domain-containing protein</fullName>
    </recommendedName>
</protein>
<dbReference type="InterPro" id="IPR002156">
    <property type="entry name" value="RNaseH_domain"/>
</dbReference>
<dbReference type="EMBL" id="JAIVGD010000026">
    <property type="protein sequence ID" value="KAH0741974.1"/>
    <property type="molecule type" value="Genomic_DNA"/>
</dbReference>
<comment type="caution">
    <text evidence="2">The sequence shown here is derived from an EMBL/GenBank/DDBJ whole genome shotgun (WGS) entry which is preliminary data.</text>
</comment>
<dbReference type="Gene3D" id="3.30.420.10">
    <property type="entry name" value="Ribonuclease H-like superfamily/Ribonuclease H"/>
    <property type="match status" value="1"/>
</dbReference>
<dbReference type="InterPro" id="IPR036397">
    <property type="entry name" value="RNaseH_sf"/>
</dbReference>
<dbReference type="Pfam" id="PF13456">
    <property type="entry name" value="RVT_3"/>
    <property type="match status" value="1"/>
</dbReference>
<evidence type="ECO:0000313" key="3">
    <source>
        <dbReference type="Proteomes" id="UP000826656"/>
    </source>
</evidence>
<dbReference type="SUPFAM" id="SSF53098">
    <property type="entry name" value="Ribonuclease H-like"/>
    <property type="match status" value="1"/>
</dbReference>
<feature type="domain" description="RNase H type-1" evidence="1">
    <location>
        <begin position="38"/>
        <end position="89"/>
    </location>
</feature>
<accession>A0ABQ7U5X5</accession>